<feature type="transmembrane region" description="Helical" evidence="9">
    <location>
        <begin position="177"/>
        <end position="196"/>
    </location>
</feature>
<dbReference type="Pfam" id="PF04234">
    <property type="entry name" value="CopC"/>
    <property type="match status" value="1"/>
</dbReference>
<keyword evidence="8 9" id="KW-0472">Membrane</keyword>
<gene>
    <name evidence="12" type="ORF">GCM10009744_03980</name>
</gene>
<protein>
    <recommendedName>
        <fullName evidence="14">Copper resistance protein CopC</fullName>
    </recommendedName>
</protein>
<keyword evidence="13" id="KW-1185">Reference proteome</keyword>
<keyword evidence="5" id="KW-0732">Signal</keyword>
<dbReference type="PANTHER" id="PTHR34820">
    <property type="entry name" value="INNER MEMBRANE PROTEIN YEBZ"/>
    <property type="match status" value="1"/>
</dbReference>
<evidence type="ECO:0000256" key="8">
    <source>
        <dbReference type="ARBA" id="ARBA00023136"/>
    </source>
</evidence>
<feature type="transmembrane region" description="Helical" evidence="9">
    <location>
        <begin position="208"/>
        <end position="230"/>
    </location>
</feature>
<organism evidence="12 13">
    <name type="scientific">Kribbella alba</name>
    <dbReference type="NCBI Taxonomy" id="190197"/>
    <lineage>
        <taxon>Bacteria</taxon>
        <taxon>Bacillati</taxon>
        <taxon>Actinomycetota</taxon>
        <taxon>Actinomycetes</taxon>
        <taxon>Propionibacteriales</taxon>
        <taxon>Kribbellaceae</taxon>
        <taxon>Kribbella</taxon>
    </lineage>
</organism>
<dbReference type="InterPro" id="IPR014755">
    <property type="entry name" value="Cu-Rt/internalin_Ig-like"/>
</dbReference>
<evidence type="ECO:0000259" key="10">
    <source>
        <dbReference type="Pfam" id="PF04234"/>
    </source>
</evidence>
<evidence type="ECO:0000256" key="6">
    <source>
        <dbReference type="ARBA" id="ARBA00022989"/>
    </source>
</evidence>
<evidence type="ECO:0000256" key="3">
    <source>
        <dbReference type="ARBA" id="ARBA00022692"/>
    </source>
</evidence>
<feature type="transmembrane region" description="Helical" evidence="9">
    <location>
        <begin position="32"/>
        <end position="52"/>
    </location>
</feature>
<feature type="transmembrane region" description="Helical" evidence="9">
    <location>
        <begin position="254"/>
        <end position="275"/>
    </location>
</feature>
<evidence type="ECO:0000256" key="9">
    <source>
        <dbReference type="SAM" id="Phobius"/>
    </source>
</evidence>
<feature type="domain" description="Copper resistance protein D" evidence="11">
    <location>
        <begin position="346"/>
        <end position="414"/>
    </location>
</feature>
<keyword evidence="7" id="KW-0186">Copper</keyword>
<evidence type="ECO:0000256" key="2">
    <source>
        <dbReference type="ARBA" id="ARBA00022475"/>
    </source>
</evidence>
<keyword evidence="2" id="KW-1003">Cell membrane</keyword>
<dbReference type="Proteomes" id="UP001501319">
    <property type="component" value="Unassembled WGS sequence"/>
</dbReference>
<dbReference type="Pfam" id="PF05425">
    <property type="entry name" value="CopD"/>
    <property type="match status" value="1"/>
</dbReference>
<dbReference type="InterPro" id="IPR007348">
    <property type="entry name" value="CopC_dom"/>
</dbReference>
<keyword evidence="6 9" id="KW-1133">Transmembrane helix</keyword>
<proteinExistence type="predicted"/>
<comment type="subcellular location">
    <subcellularLocation>
        <location evidence="1">Cell membrane</location>
        <topology evidence="1">Multi-pass membrane protein</topology>
    </subcellularLocation>
</comment>
<feature type="transmembrane region" description="Helical" evidence="9">
    <location>
        <begin position="460"/>
        <end position="479"/>
    </location>
</feature>
<feature type="domain" description="CopC" evidence="10">
    <location>
        <begin position="53"/>
        <end position="148"/>
    </location>
</feature>
<evidence type="ECO:0000313" key="12">
    <source>
        <dbReference type="EMBL" id="GAA1620396.1"/>
    </source>
</evidence>
<comment type="caution">
    <text evidence="12">The sequence shown here is derived from an EMBL/GenBank/DDBJ whole genome shotgun (WGS) entry which is preliminary data.</text>
</comment>
<dbReference type="PANTHER" id="PTHR34820:SF4">
    <property type="entry name" value="INNER MEMBRANE PROTEIN YEBZ"/>
    <property type="match status" value="1"/>
</dbReference>
<evidence type="ECO:0000256" key="7">
    <source>
        <dbReference type="ARBA" id="ARBA00023008"/>
    </source>
</evidence>
<reference evidence="13" key="1">
    <citation type="journal article" date="2019" name="Int. J. Syst. Evol. Microbiol.">
        <title>The Global Catalogue of Microorganisms (GCM) 10K type strain sequencing project: providing services to taxonomists for standard genome sequencing and annotation.</title>
        <authorList>
            <consortium name="The Broad Institute Genomics Platform"/>
            <consortium name="The Broad Institute Genome Sequencing Center for Infectious Disease"/>
            <person name="Wu L."/>
            <person name="Ma J."/>
        </authorList>
    </citation>
    <scope>NUCLEOTIDE SEQUENCE [LARGE SCALE GENOMIC DNA]</scope>
    <source>
        <strain evidence="13">JCM 14306</strain>
    </source>
</reference>
<dbReference type="Gene3D" id="2.60.40.1220">
    <property type="match status" value="1"/>
</dbReference>
<evidence type="ECO:0000256" key="4">
    <source>
        <dbReference type="ARBA" id="ARBA00022723"/>
    </source>
</evidence>
<sequence>MVPMLRLAAVHVGRASCDSTSVVSGGKRMRRLLIMLGLAIAYAFATAGPSAAHTGLLTSEPAAGSVVTSAPHQVVLTFREAVTVVPGSVRVYDDRMRRVDIDGIAGTTTQQVVRAVLPGRLGQGTYSVAWRVVSADGHPAAGNFRFSIGAPSSVVGTIPSGDDSGDAGVLLGLLRGLGYLGLAAGPGVLMVVLALWPAGRQEARPRRMIWSGLALLAVSSLGAIAVASVWTSGNSLGDTWHGSSHDAASGLSDFAYAARFYSLLALGVVIGVSAVLERPLRLLTGIASLALLCTWPLAGHAVTGRQVPLAVAADLLHLTAMTLWLGGLALVAVSLARPALVLELAAVLPRFSRLAFSCVVVLVITGTYQAWRELGSVSALTSTPLGRLLLVKVSFVAVLVAFGALARRWVQRHLIPTVLQVQVVAAGPVSAPVGDTVMGEMVVRQVLPDRKQIRALRQGLVAELCIGVVVLGVTAALVATSTAV</sequence>
<keyword evidence="4" id="KW-0479">Metal-binding</keyword>
<evidence type="ECO:0000256" key="5">
    <source>
        <dbReference type="ARBA" id="ARBA00022729"/>
    </source>
</evidence>
<dbReference type="InterPro" id="IPR014756">
    <property type="entry name" value="Ig_E-set"/>
</dbReference>
<keyword evidence="3 9" id="KW-0812">Transmembrane</keyword>
<name>A0ABP4QXI2_9ACTN</name>
<dbReference type="InterPro" id="IPR032694">
    <property type="entry name" value="CopC/D"/>
</dbReference>
<evidence type="ECO:0000256" key="1">
    <source>
        <dbReference type="ARBA" id="ARBA00004651"/>
    </source>
</evidence>
<evidence type="ECO:0000259" key="11">
    <source>
        <dbReference type="Pfam" id="PF05425"/>
    </source>
</evidence>
<accession>A0ABP4QXI2</accession>
<dbReference type="EMBL" id="BAAANE010000002">
    <property type="protein sequence ID" value="GAA1620396.1"/>
    <property type="molecule type" value="Genomic_DNA"/>
</dbReference>
<evidence type="ECO:0000313" key="13">
    <source>
        <dbReference type="Proteomes" id="UP001501319"/>
    </source>
</evidence>
<evidence type="ECO:0008006" key="14">
    <source>
        <dbReference type="Google" id="ProtNLM"/>
    </source>
</evidence>
<dbReference type="SUPFAM" id="SSF81296">
    <property type="entry name" value="E set domains"/>
    <property type="match status" value="1"/>
</dbReference>
<feature type="transmembrane region" description="Helical" evidence="9">
    <location>
        <begin position="282"/>
        <end position="302"/>
    </location>
</feature>
<dbReference type="InterPro" id="IPR008457">
    <property type="entry name" value="Cu-R_CopD_dom"/>
</dbReference>
<feature type="transmembrane region" description="Helical" evidence="9">
    <location>
        <begin position="354"/>
        <end position="371"/>
    </location>
</feature>
<feature type="transmembrane region" description="Helical" evidence="9">
    <location>
        <begin position="386"/>
        <end position="406"/>
    </location>
</feature>
<feature type="transmembrane region" description="Helical" evidence="9">
    <location>
        <begin position="322"/>
        <end position="342"/>
    </location>
</feature>